<dbReference type="InterPro" id="IPR000533">
    <property type="entry name" value="Tropomyosin"/>
</dbReference>
<comment type="caution">
    <text evidence="6">The sequence shown here is derived from an EMBL/GenBank/DDBJ whole genome shotgun (WGS) entry which is preliminary data.</text>
</comment>
<dbReference type="EMBL" id="CAJNOJ010000040">
    <property type="protein sequence ID" value="CAF0930405.1"/>
    <property type="molecule type" value="Genomic_DNA"/>
</dbReference>
<proteinExistence type="inferred from homology"/>
<dbReference type="OrthoDB" id="128924at2759"/>
<dbReference type="EMBL" id="CAJNOR010001579">
    <property type="protein sequence ID" value="CAF1167060.1"/>
    <property type="molecule type" value="Genomic_DNA"/>
</dbReference>
<feature type="coiled-coil region" evidence="5">
    <location>
        <begin position="40"/>
        <end position="84"/>
    </location>
</feature>
<dbReference type="Proteomes" id="UP000663852">
    <property type="component" value="Unassembled WGS sequence"/>
</dbReference>
<comment type="function">
    <text evidence="1">Tropomyosin, in association with the troponin complex, plays a central role in the calcium dependent regulation of muscle contraction.</text>
</comment>
<keyword evidence="8" id="KW-1185">Reference proteome</keyword>
<gene>
    <name evidence="6" type="ORF">EDS130_LOCUS11263</name>
    <name evidence="7" type="ORF">XAT740_LOCUS21811</name>
</gene>
<evidence type="ECO:0000313" key="6">
    <source>
        <dbReference type="EMBL" id="CAF0930405.1"/>
    </source>
</evidence>
<evidence type="ECO:0000256" key="3">
    <source>
        <dbReference type="ARBA" id="ARBA00022737"/>
    </source>
</evidence>
<dbReference type="Pfam" id="PF00261">
    <property type="entry name" value="Tropomyosin"/>
    <property type="match status" value="1"/>
</dbReference>
<accession>A0A814BMR4</accession>
<reference evidence="6" key="1">
    <citation type="submission" date="2021-02" db="EMBL/GenBank/DDBJ databases">
        <authorList>
            <person name="Nowell W R."/>
        </authorList>
    </citation>
    <scope>NUCLEOTIDE SEQUENCE</scope>
</reference>
<evidence type="ECO:0000313" key="7">
    <source>
        <dbReference type="EMBL" id="CAF1167060.1"/>
    </source>
</evidence>
<comment type="similarity">
    <text evidence="2">Belongs to the tropomyosin family.</text>
</comment>
<organism evidence="6 9">
    <name type="scientific">Adineta ricciae</name>
    <name type="common">Rotifer</name>
    <dbReference type="NCBI Taxonomy" id="249248"/>
    <lineage>
        <taxon>Eukaryota</taxon>
        <taxon>Metazoa</taxon>
        <taxon>Spiralia</taxon>
        <taxon>Gnathifera</taxon>
        <taxon>Rotifera</taxon>
        <taxon>Eurotatoria</taxon>
        <taxon>Bdelloidea</taxon>
        <taxon>Adinetida</taxon>
        <taxon>Adinetidae</taxon>
        <taxon>Adineta</taxon>
    </lineage>
</organism>
<name>A0A814BMR4_ADIRI</name>
<keyword evidence="4 5" id="KW-0175">Coiled coil</keyword>
<evidence type="ECO:0000256" key="1">
    <source>
        <dbReference type="ARBA" id="ARBA00002987"/>
    </source>
</evidence>
<evidence type="ECO:0000313" key="8">
    <source>
        <dbReference type="Proteomes" id="UP000663828"/>
    </source>
</evidence>
<feature type="coiled-coil region" evidence="5">
    <location>
        <begin position="148"/>
        <end position="259"/>
    </location>
</feature>
<dbReference type="PRINTS" id="PR00194">
    <property type="entry name" value="TROPOMYOSIN"/>
</dbReference>
<dbReference type="AlphaFoldDB" id="A0A814BMR4"/>
<evidence type="ECO:0000313" key="9">
    <source>
        <dbReference type="Proteomes" id="UP000663852"/>
    </source>
</evidence>
<dbReference type="SUPFAM" id="SSF57997">
    <property type="entry name" value="Tropomyosin"/>
    <property type="match status" value="1"/>
</dbReference>
<protein>
    <submittedName>
        <fullName evidence="6">Uncharacterized protein</fullName>
    </submittedName>
</protein>
<dbReference type="Gene3D" id="1.20.5.170">
    <property type="match status" value="1"/>
</dbReference>
<evidence type="ECO:0000256" key="4">
    <source>
        <dbReference type="ARBA" id="ARBA00023054"/>
    </source>
</evidence>
<dbReference type="PANTHER" id="PTHR19269">
    <property type="entry name" value="TROPOMYOSIN"/>
    <property type="match status" value="1"/>
</dbReference>
<keyword evidence="3" id="KW-0677">Repeat</keyword>
<sequence length="266" mass="30974">MSSTVDIKPTIPETLLNDLTKQQQQQQQPLTVREKIVNLFQELETTRDEQRRVNTELEKELQSRIEAEAEAAHLRRQVQLVEVNLDNTTARVNHVTTQLIEVIKVSEAARHVCTNLENKLTAVKDKEIDLDDELRKAKECSIETDKRFQETSNKLNELQERFEHTERRSSNAEQRITNLEQDIRHAYVEMKSLMQTEEKAHGTEEKYRKTIEDIQARLKSAQQRTDEAETDVGKLQLKVDKLKEKLADERNKSRQLEKMMAASSAL</sequence>
<evidence type="ECO:0000256" key="5">
    <source>
        <dbReference type="SAM" id="Coils"/>
    </source>
</evidence>
<dbReference type="Proteomes" id="UP000663828">
    <property type="component" value="Unassembled WGS sequence"/>
</dbReference>
<evidence type="ECO:0000256" key="2">
    <source>
        <dbReference type="ARBA" id="ARBA00009036"/>
    </source>
</evidence>